<dbReference type="RefSeq" id="WP_265332970.1">
    <property type="nucleotide sequence ID" value="NZ_WHLD01000062.1"/>
</dbReference>
<name>A0A0K1H0R6_YERPE</name>
<protein>
    <submittedName>
        <fullName evidence="1">Uncharacterized protein</fullName>
    </submittedName>
</protein>
<keyword evidence="1" id="KW-0614">Plasmid</keyword>
<sequence length="40" mass="4518">MEGMCELHDLRTKYTLTDVLDMHEAIAETAIAKRGGERDP</sequence>
<evidence type="ECO:0000313" key="1">
    <source>
        <dbReference type="EMBL" id="AKT73167.1"/>
    </source>
</evidence>
<reference evidence="1" key="1">
    <citation type="submission" date="2015-06" db="EMBL/GenBank/DDBJ databases">
        <title>Complete cryptic plasmid (pTP33) assembly of Yersinia pestis biovar Medievalis strain I-2638.</title>
        <authorList>
            <person name="Afanas'ev M.V."/>
            <person name="Tokmakova E.G."/>
            <person name="Polovinkina V.S."/>
            <person name="Sidorova E.A."/>
            <person name="Sinkov V.V."/>
            <person name="Balakhonov S.V."/>
        </authorList>
    </citation>
    <scope>NUCLEOTIDE SEQUENCE</scope>
    <source>
        <strain evidence="1">I-2638</strain>
        <plasmid evidence="1">pTP33</plasmid>
    </source>
</reference>
<accession>A0A0K1H0R6</accession>
<organism evidence="1">
    <name type="scientific">Yersinia pestis</name>
    <dbReference type="NCBI Taxonomy" id="632"/>
    <lineage>
        <taxon>Bacteria</taxon>
        <taxon>Pseudomonadati</taxon>
        <taxon>Pseudomonadota</taxon>
        <taxon>Gammaproteobacteria</taxon>
        <taxon>Enterobacterales</taxon>
        <taxon>Yersiniaceae</taxon>
        <taxon>Yersinia</taxon>
    </lineage>
</organism>
<dbReference type="AlphaFoldDB" id="A0A0K1H0R6"/>
<dbReference type="EMBL" id="KT020860">
    <property type="protein sequence ID" value="AKT73167.1"/>
    <property type="molecule type" value="Genomic_DNA"/>
</dbReference>
<geneLocation type="plasmid" evidence="1">
    <name>pTP33</name>
</geneLocation>
<proteinExistence type="predicted"/>